<dbReference type="GO" id="GO:0007129">
    <property type="term" value="P:homologous chromosome pairing at meiosis"/>
    <property type="evidence" value="ECO:0007669"/>
    <property type="project" value="TreeGrafter"/>
</dbReference>
<name>A0A974CZP1_XENLA</name>
<protein>
    <recommendedName>
        <fullName evidence="3">Myb-like domain-containing protein</fullName>
    </recommendedName>
</protein>
<dbReference type="PANTHER" id="PTHR14014:SF0">
    <property type="entry name" value="TELOMERE REPEATS-BINDING BOUQUET FORMATION PROTEIN 1"/>
    <property type="match status" value="1"/>
</dbReference>
<accession>A0A974CZP1</accession>
<organism evidence="1 2">
    <name type="scientific">Xenopus laevis</name>
    <name type="common">African clawed frog</name>
    <dbReference type="NCBI Taxonomy" id="8355"/>
    <lineage>
        <taxon>Eukaryota</taxon>
        <taxon>Metazoa</taxon>
        <taxon>Chordata</taxon>
        <taxon>Craniata</taxon>
        <taxon>Vertebrata</taxon>
        <taxon>Euteleostomi</taxon>
        <taxon>Amphibia</taxon>
        <taxon>Batrachia</taxon>
        <taxon>Anura</taxon>
        <taxon>Pipoidea</taxon>
        <taxon>Pipidae</taxon>
        <taxon>Xenopodinae</taxon>
        <taxon>Xenopus</taxon>
        <taxon>Xenopus</taxon>
    </lineage>
</organism>
<dbReference type="Gene3D" id="1.10.10.60">
    <property type="entry name" value="Homeodomain-like"/>
    <property type="match status" value="1"/>
</dbReference>
<evidence type="ECO:0008006" key="3">
    <source>
        <dbReference type="Google" id="ProtNLM"/>
    </source>
</evidence>
<dbReference type="PANTHER" id="PTHR14014">
    <property type="entry name" value="TELOMERE REPEATS-BINDING BOUQUET FORMATION PROTEIN 1"/>
    <property type="match status" value="1"/>
</dbReference>
<proteinExistence type="predicted"/>
<dbReference type="EMBL" id="CM004473">
    <property type="protein sequence ID" value="OCT82327.1"/>
    <property type="molecule type" value="Genomic_DNA"/>
</dbReference>
<reference evidence="2" key="1">
    <citation type="journal article" date="2016" name="Nature">
        <title>Genome evolution in the allotetraploid frog Xenopus laevis.</title>
        <authorList>
            <person name="Session A.M."/>
            <person name="Uno Y."/>
            <person name="Kwon T."/>
            <person name="Chapman J.A."/>
            <person name="Toyoda A."/>
            <person name="Takahashi S."/>
            <person name="Fukui A."/>
            <person name="Hikosaka A."/>
            <person name="Suzuki A."/>
            <person name="Kondo M."/>
            <person name="van Heeringen S.J."/>
            <person name="Quigley I."/>
            <person name="Heinz S."/>
            <person name="Ogino H."/>
            <person name="Ochi H."/>
            <person name="Hellsten U."/>
            <person name="Lyons J.B."/>
            <person name="Simakov O."/>
            <person name="Putnam N."/>
            <person name="Stites J."/>
            <person name="Kuroki Y."/>
            <person name="Tanaka T."/>
            <person name="Michiue T."/>
            <person name="Watanabe M."/>
            <person name="Bogdanovic O."/>
            <person name="Lister R."/>
            <person name="Georgiou G."/>
            <person name="Paranjpe S.S."/>
            <person name="van Kruijsbergen I."/>
            <person name="Shu S."/>
            <person name="Carlson J."/>
            <person name="Kinoshita T."/>
            <person name="Ohta Y."/>
            <person name="Mawaribuchi S."/>
            <person name="Jenkins J."/>
            <person name="Grimwood J."/>
            <person name="Schmutz J."/>
            <person name="Mitros T."/>
            <person name="Mozaffari S.V."/>
            <person name="Suzuki Y."/>
            <person name="Haramoto Y."/>
            <person name="Yamamoto T.S."/>
            <person name="Takagi C."/>
            <person name="Heald R."/>
            <person name="Miller K."/>
            <person name="Haudenschild C."/>
            <person name="Kitzman J."/>
            <person name="Nakayama T."/>
            <person name="Izutsu Y."/>
            <person name="Robert J."/>
            <person name="Fortriede J."/>
            <person name="Burns K."/>
            <person name="Lotay V."/>
            <person name="Karimi K."/>
            <person name="Yasuoka Y."/>
            <person name="Dichmann D.S."/>
            <person name="Flajnik M.F."/>
            <person name="Houston D.W."/>
            <person name="Shendure J."/>
            <person name="DuPasquier L."/>
            <person name="Vize P.D."/>
            <person name="Zorn A.M."/>
            <person name="Ito M."/>
            <person name="Marcotte E.M."/>
            <person name="Wallingford J.B."/>
            <person name="Ito Y."/>
            <person name="Asashima M."/>
            <person name="Ueno N."/>
            <person name="Matsuda Y."/>
            <person name="Veenstra G.J."/>
            <person name="Fujiyama A."/>
            <person name="Harland R.M."/>
            <person name="Taira M."/>
            <person name="Rokhsar D.S."/>
        </authorList>
    </citation>
    <scope>NUCLEOTIDE SEQUENCE [LARGE SCALE GENOMIC DNA]</scope>
    <source>
        <strain evidence="2">J</strain>
    </source>
</reference>
<dbReference type="InterPro" id="IPR009057">
    <property type="entry name" value="Homeodomain-like_sf"/>
</dbReference>
<dbReference type="InterPro" id="IPR042359">
    <property type="entry name" value="TERB1"/>
</dbReference>
<sequence length="140" mass="16092">MNSRICTSILRDSSHLCDHHMVIVKAEEQYKSKLKKLQHTNDKLFTPLKKGGMSLEKCLQRKSSAVTGRTVRGKQDRTHKSACLKNLSLDQTTTLEVAYLLDGVEKFGTNWNNILWSYPFLKGRTNVHLSKKYKQLKTIL</sequence>
<gene>
    <name evidence="1" type="ORF">XELAEV_18024850mg</name>
</gene>
<evidence type="ECO:0000313" key="2">
    <source>
        <dbReference type="Proteomes" id="UP000694892"/>
    </source>
</evidence>
<dbReference type="GO" id="GO:0070197">
    <property type="term" value="P:meiotic attachment of telomere to nuclear envelope"/>
    <property type="evidence" value="ECO:0007669"/>
    <property type="project" value="InterPro"/>
</dbReference>
<dbReference type="Proteomes" id="UP000694892">
    <property type="component" value="Chromosome 4S"/>
</dbReference>
<dbReference type="SUPFAM" id="SSF46689">
    <property type="entry name" value="Homeodomain-like"/>
    <property type="match status" value="1"/>
</dbReference>
<dbReference type="AlphaFoldDB" id="A0A974CZP1"/>
<evidence type="ECO:0000313" key="1">
    <source>
        <dbReference type="EMBL" id="OCT82327.1"/>
    </source>
</evidence>